<dbReference type="EMBL" id="LGGX01000037">
    <property type="protein sequence ID" value="KUK85887.1"/>
    <property type="molecule type" value="Genomic_DNA"/>
</dbReference>
<dbReference type="Pfam" id="PF21702">
    <property type="entry name" value="GLGE_C"/>
    <property type="match status" value="1"/>
</dbReference>
<feature type="site" description="Transition state stabilizer" evidence="4">
    <location>
        <position position="422"/>
    </location>
</feature>
<feature type="domain" description="Alpha-1,4-glucan:maltose-1-phosphate maltosyltransferase C-terminal" evidence="6">
    <location>
        <begin position="516"/>
        <end position="603"/>
    </location>
</feature>
<comment type="subunit">
    <text evidence="4">Homodimer.</text>
</comment>
<accession>A0A117M5S3</accession>
<comment type="function">
    <text evidence="4">Maltosyltransferase that uses maltose 1-phosphate (M1P) as the sugar donor to elongate linear or branched alpha-(1-&gt;4)-glucans. Is involved in a branched alpha-glucan biosynthetic pathway from trehalose, together with TreS, Mak and GlgB.</text>
</comment>
<comment type="catalytic activity">
    <reaction evidence="4">
        <text>alpha-maltose 1-phosphate + [(1-&gt;4)-alpha-D-glucosyl](n) = [(1-&gt;4)-alpha-D-glucosyl](n+2) + phosphate</text>
        <dbReference type="Rhea" id="RHEA:42692"/>
        <dbReference type="Rhea" id="RHEA-COMP:9584"/>
        <dbReference type="Rhea" id="RHEA-COMP:10183"/>
        <dbReference type="ChEBI" id="CHEBI:15444"/>
        <dbReference type="ChEBI" id="CHEBI:43474"/>
        <dbReference type="ChEBI" id="CHEBI:63576"/>
        <dbReference type="EC" id="2.4.99.16"/>
    </reaction>
</comment>
<protein>
    <recommendedName>
        <fullName evidence="4">Alpha-1,4-glucan:maltose-1-phosphate maltosyltransferase</fullName>
        <shortName evidence="4">GMPMT</shortName>
        <ecNumber evidence="4">2.4.99.16</ecNumber>
    </recommendedName>
    <alternativeName>
        <fullName evidence="4">(1-&gt;4)-alpha-D-glucan:maltose-1-phosphate alpha-D-maltosyltransferase</fullName>
    </alternativeName>
</protein>
<gene>
    <name evidence="4" type="primary">glgE</name>
    <name evidence="7" type="ORF">XE03_1846</name>
</gene>
<evidence type="ECO:0000256" key="3">
    <source>
        <dbReference type="ARBA" id="ARBA00023277"/>
    </source>
</evidence>
<keyword evidence="2 4" id="KW-0808">Transferase</keyword>
<dbReference type="Gene3D" id="2.60.40.1180">
    <property type="entry name" value="Golgi alpha-mannosidase II"/>
    <property type="match status" value="1"/>
</dbReference>
<dbReference type="Proteomes" id="UP000053467">
    <property type="component" value="Unassembled WGS sequence"/>
</dbReference>
<sequence>MQAYLLFRKQGEPEWQKMPMKLVVNDLWESEFTVNELGVYEYTIEALVDHLSTWWQDIQKKATGSDNLSVDLKSGISLLAEVIPKVVEADKKVALQRLIVLIQKGEEQGEVIKLLEKELDNEFRQKYPLTNHLTRYPKELKVIVDRKRAGFSAWYEMFPRSTSSQPGKHGTFRDCLNWIPQIAQMGFNILYFPPIHPIGITNRKGKNNTILANAEDPGSPWAIGNETGGHMAIHPQLGSFKDFQEVIEKSKEYGLEIALDLAFQCSPDHPYIKEHPEWFRWRVDGTIQYAENPPKKYEDIVPFNFETEHWRELWEELKNIVLFWIKQGVKIFRVDNPHTKPFLFWEWLICSVKKDFPEVIFLSEAFTRPKVMYRLAKLGFTQSYTYFTWRNSKQELTEYLTELTQSPVREFFRPNFWPNTPDILSEYLQADGNPAFIIRFILAATLSSNYGIYGPPYERFINKALPGKEEYYDSEKYELKYWSPEEVKESTRELFANINRIREENPEFHQTNNIRFLPVENNQLLYFAKFNEEGTDAFLVVVNLDPYYTQSGWVKVPLSELSISPDQPFLAHDLLGGGQYIWQGEYNYVELNPHVLPAHILKIKKQLKKENQFDYFS</sequence>
<evidence type="ECO:0000256" key="2">
    <source>
        <dbReference type="ARBA" id="ARBA00022679"/>
    </source>
</evidence>
<feature type="active site" description="Nucleophile" evidence="4">
    <location>
        <position position="335"/>
    </location>
</feature>
<evidence type="ECO:0000256" key="4">
    <source>
        <dbReference type="HAMAP-Rule" id="MF_02124"/>
    </source>
</evidence>
<dbReference type="Gene3D" id="2.60.40.10">
    <property type="entry name" value="Immunoglobulins"/>
    <property type="match status" value="1"/>
</dbReference>
<evidence type="ECO:0000313" key="8">
    <source>
        <dbReference type="Proteomes" id="UP000053467"/>
    </source>
</evidence>
<evidence type="ECO:0000259" key="5">
    <source>
        <dbReference type="Pfam" id="PF11896"/>
    </source>
</evidence>
<evidence type="ECO:0000259" key="6">
    <source>
        <dbReference type="Pfam" id="PF21702"/>
    </source>
</evidence>
<dbReference type="GO" id="GO:0004553">
    <property type="term" value="F:hydrolase activity, hydrolyzing O-glycosyl compounds"/>
    <property type="evidence" value="ECO:0007669"/>
    <property type="project" value="InterPro"/>
</dbReference>
<evidence type="ECO:0000256" key="1">
    <source>
        <dbReference type="ARBA" id="ARBA00022676"/>
    </source>
</evidence>
<dbReference type="PANTHER" id="PTHR47786">
    <property type="entry name" value="ALPHA-1,4-GLUCAN:MALTOSE-1-PHOSPHATE MALTOSYLTRANSFERASE"/>
    <property type="match status" value="1"/>
</dbReference>
<dbReference type="EC" id="2.4.99.16" evidence="4"/>
<proteinExistence type="inferred from homology"/>
<dbReference type="Gene3D" id="3.20.20.80">
    <property type="entry name" value="Glycosidases"/>
    <property type="match status" value="1"/>
</dbReference>
<dbReference type="PANTHER" id="PTHR47786:SF2">
    <property type="entry name" value="GLYCOSYL HYDROLASE FAMILY 13 CATALYTIC DOMAIN-CONTAINING PROTEIN"/>
    <property type="match status" value="1"/>
</dbReference>
<feature type="domain" description="Alpha-1,4-glucan:maltose-1-phosphate maltosyltransferase" evidence="5">
    <location>
        <begin position="2"/>
        <end position="146"/>
    </location>
</feature>
<feature type="binding site" evidence="4">
    <location>
        <position position="204"/>
    </location>
    <ligand>
        <name>alpha-maltose 1-phosphate</name>
        <dbReference type="ChEBI" id="CHEBI:63576"/>
    </ligand>
</feature>
<feature type="binding site" evidence="4">
    <location>
        <position position="336"/>
    </location>
    <ligand>
        <name>alpha-maltose 1-phosphate</name>
        <dbReference type="ChEBI" id="CHEBI:63576"/>
    </ligand>
</feature>
<dbReference type="InterPro" id="IPR013780">
    <property type="entry name" value="Glyco_hydro_b"/>
</dbReference>
<dbReference type="AlphaFoldDB" id="A0A117M5S3"/>
<feature type="binding site" evidence="4">
    <location>
        <position position="264"/>
    </location>
    <ligand>
        <name>alpha-maltose 1-phosphate</name>
        <dbReference type="ChEBI" id="CHEBI:63576"/>
    </ligand>
</feature>
<dbReference type="InterPro" id="IPR049171">
    <property type="entry name" value="GLGE_C"/>
</dbReference>
<dbReference type="PATRIC" id="fig|1635277.3.peg.1977"/>
<reference evidence="8" key="1">
    <citation type="journal article" date="2015" name="MBio">
        <title>Genome-Resolved Metagenomic Analysis Reveals Roles for Candidate Phyla and Other Microbial Community Members in Biogeochemical Transformations in Oil Reservoirs.</title>
        <authorList>
            <person name="Hu P."/>
            <person name="Tom L."/>
            <person name="Singh A."/>
            <person name="Thomas B.C."/>
            <person name="Baker B.J."/>
            <person name="Piceno Y.M."/>
            <person name="Andersen G.L."/>
            <person name="Banfield J.F."/>
        </authorList>
    </citation>
    <scope>NUCLEOTIDE SEQUENCE [LARGE SCALE GENOMIC DNA]</scope>
</reference>
<dbReference type="InterPro" id="IPR013783">
    <property type="entry name" value="Ig-like_fold"/>
</dbReference>
<dbReference type="GO" id="GO:0016758">
    <property type="term" value="F:hexosyltransferase activity"/>
    <property type="evidence" value="ECO:0007669"/>
    <property type="project" value="UniProtKB-UniRule"/>
</dbReference>
<dbReference type="CDD" id="cd11344">
    <property type="entry name" value="AmyAc_GlgE_like"/>
    <property type="match status" value="1"/>
</dbReference>
<dbReference type="GO" id="GO:0030979">
    <property type="term" value="P:alpha-glucan biosynthetic process"/>
    <property type="evidence" value="ECO:0007669"/>
    <property type="project" value="UniProtKB-UniRule"/>
</dbReference>
<dbReference type="InterPro" id="IPR026585">
    <property type="entry name" value="GlgE"/>
</dbReference>
<comment type="similarity">
    <text evidence="4">Belongs to the glycosyl hydrolase 13 family. GlgE subfamily.</text>
</comment>
<comment type="caution">
    <text evidence="7">The sequence shown here is derived from an EMBL/GenBank/DDBJ whole genome shotgun (WGS) entry which is preliminary data.</text>
</comment>
<dbReference type="HAMAP" id="MF_02124">
    <property type="entry name" value="GlgE"/>
    <property type="match status" value="1"/>
</dbReference>
<feature type="binding site" evidence="4">
    <location>
        <begin position="476"/>
        <end position="477"/>
    </location>
    <ligand>
        <name>alpha-maltose 1-phosphate</name>
        <dbReference type="ChEBI" id="CHEBI:63576"/>
    </ligand>
</feature>
<evidence type="ECO:0000313" key="7">
    <source>
        <dbReference type="EMBL" id="KUK85887.1"/>
    </source>
</evidence>
<dbReference type="Pfam" id="PF11896">
    <property type="entry name" value="GlgE_dom_N_S"/>
    <property type="match status" value="1"/>
</dbReference>
<feature type="binding site" evidence="4">
    <location>
        <position position="299"/>
    </location>
    <ligand>
        <name>alpha-maltose 1-phosphate</name>
        <dbReference type="ChEBI" id="CHEBI:63576"/>
    </ligand>
</feature>
<keyword evidence="3 4" id="KW-0119">Carbohydrate metabolism</keyword>
<name>A0A117M5S3_UNCT6</name>
<dbReference type="SUPFAM" id="SSF51445">
    <property type="entry name" value="(Trans)glycosidases"/>
    <property type="match status" value="1"/>
</dbReference>
<feature type="active site" description="Proton donor" evidence="4">
    <location>
        <position position="364"/>
    </location>
</feature>
<dbReference type="InterPro" id="IPR017853">
    <property type="entry name" value="GH"/>
</dbReference>
<organism evidence="7 8">
    <name type="scientific">candidate division TA06 bacterium 34_109</name>
    <dbReference type="NCBI Taxonomy" id="1635277"/>
    <lineage>
        <taxon>Bacteria</taxon>
        <taxon>Bacteria division TA06</taxon>
    </lineage>
</organism>
<dbReference type="InterPro" id="IPR021828">
    <property type="entry name" value="GlgE_dom_N/S"/>
</dbReference>
<keyword evidence="1 4" id="KW-0328">Glycosyltransferase</keyword>